<keyword evidence="1" id="KW-0175">Coiled coil</keyword>
<evidence type="ECO:0000313" key="4">
    <source>
        <dbReference type="Proteomes" id="UP000504635"/>
    </source>
</evidence>
<dbReference type="KEGG" id="soy:115890895"/>
<dbReference type="Proteomes" id="UP000504635">
    <property type="component" value="Unplaced"/>
</dbReference>
<dbReference type="GeneID" id="115890895"/>
<dbReference type="AlphaFoldDB" id="A0A6J2YV93"/>
<dbReference type="RefSeq" id="XP_030767106.1">
    <property type="nucleotide sequence ID" value="XM_030911246.1"/>
</dbReference>
<keyword evidence="4" id="KW-1185">Reference proteome</keyword>
<evidence type="ECO:0000313" key="5">
    <source>
        <dbReference type="RefSeq" id="XP_030767106.1"/>
    </source>
</evidence>
<dbReference type="InParanoid" id="A0A6J2YV93"/>
<dbReference type="InterPro" id="IPR004119">
    <property type="entry name" value="EcKL"/>
</dbReference>
<dbReference type="PANTHER" id="PTHR11012:SF55">
    <property type="entry name" value="BHLH DOMAIN-CONTAINING PROTEIN"/>
    <property type="match status" value="1"/>
</dbReference>
<dbReference type="SMART" id="SM00587">
    <property type="entry name" value="CHK"/>
    <property type="match status" value="1"/>
</dbReference>
<organism evidence="4 5">
    <name type="scientific">Sitophilus oryzae</name>
    <name type="common">Rice weevil</name>
    <name type="synonym">Curculio oryzae</name>
    <dbReference type="NCBI Taxonomy" id="7048"/>
    <lineage>
        <taxon>Eukaryota</taxon>
        <taxon>Metazoa</taxon>
        <taxon>Ecdysozoa</taxon>
        <taxon>Arthropoda</taxon>
        <taxon>Hexapoda</taxon>
        <taxon>Insecta</taxon>
        <taxon>Pterygota</taxon>
        <taxon>Neoptera</taxon>
        <taxon>Endopterygota</taxon>
        <taxon>Coleoptera</taxon>
        <taxon>Polyphaga</taxon>
        <taxon>Cucujiformia</taxon>
        <taxon>Curculionidae</taxon>
        <taxon>Dryophthorinae</taxon>
        <taxon>Sitophilus</taxon>
    </lineage>
</organism>
<dbReference type="OrthoDB" id="191037at2759"/>
<dbReference type="InterPro" id="IPR011009">
    <property type="entry name" value="Kinase-like_dom_sf"/>
</dbReference>
<dbReference type="Pfam" id="PF02958">
    <property type="entry name" value="EcKL"/>
    <property type="match status" value="1"/>
</dbReference>
<proteinExistence type="predicted"/>
<feature type="domain" description="CHK kinase-like" evidence="3">
    <location>
        <begin position="131"/>
        <end position="332"/>
    </location>
</feature>
<evidence type="ECO:0000256" key="1">
    <source>
        <dbReference type="SAM" id="Coils"/>
    </source>
</evidence>
<name>A0A6J2YV93_SITOR</name>
<feature type="compositionally biased region" description="Low complexity" evidence="2">
    <location>
        <begin position="202"/>
        <end position="211"/>
    </location>
</feature>
<gene>
    <name evidence="5" type="primary">LOC115890895</name>
</gene>
<reference evidence="5" key="1">
    <citation type="submission" date="2025-08" db="UniProtKB">
        <authorList>
            <consortium name="RefSeq"/>
        </authorList>
    </citation>
    <scope>IDENTIFICATION</scope>
    <source>
        <tissue evidence="5">Gonads</tissue>
    </source>
</reference>
<dbReference type="SUPFAM" id="SSF56112">
    <property type="entry name" value="Protein kinase-like (PK-like)"/>
    <property type="match status" value="1"/>
</dbReference>
<sequence>MANIDYSIKDIDKIVHLDGDIKKVEVTRLTAPGENYLSLVLRVDIEVEKNGQRHIVNAVAKRLPLGKSSMGPELHKFSMKNEIKFYVEILPILTKFSSEYGVDCRQLYPKYYGSRLSLDPTQTEADEESVLLLENLIPEGYENEDRFIGFDYPASKAILKELALFHAIPIALRIKHPEQFKVVKEYLNTPHPHPFGKGPPGGENKNGPPEGQKGPGHALLNALQKIPECSPFIPRLEPHMTKHMGPPAFRPGVEPWATMSHNDFWVNNIMIKPQPDKEPLVKLVDFQGCKYQSFANDVVFFLLTSIRNDVHKAHFDDLLRYYYDEFTKLLKQLESNLELTYDQYLKELETAAKESETKHAIGFSTIVFGEKNSSVDVAVEDVDFFAMISKKTENMNEFRKAKLIHIVPEVCKRNWI</sequence>
<evidence type="ECO:0000259" key="3">
    <source>
        <dbReference type="SMART" id="SM00587"/>
    </source>
</evidence>
<accession>A0A6J2YV93</accession>
<dbReference type="PANTHER" id="PTHR11012">
    <property type="entry name" value="PROTEIN KINASE-LIKE DOMAIN-CONTAINING"/>
    <property type="match status" value="1"/>
</dbReference>
<protein>
    <submittedName>
        <fullName evidence="5">Uncharacterized protein LOC115890895</fullName>
    </submittedName>
</protein>
<dbReference type="InterPro" id="IPR015897">
    <property type="entry name" value="CHK_kinase-like"/>
</dbReference>
<evidence type="ECO:0000256" key="2">
    <source>
        <dbReference type="SAM" id="MobiDB-lite"/>
    </source>
</evidence>
<dbReference type="Gene3D" id="3.90.1200.10">
    <property type="match status" value="1"/>
</dbReference>
<feature type="coiled-coil region" evidence="1">
    <location>
        <begin position="323"/>
        <end position="354"/>
    </location>
</feature>
<feature type="region of interest" description="Disordered" evidence="2">
    <location>
        <begin position="191"/>
        <end position="217"/>
    </location>
</feature>